<sequence>MFVEKLNKKPSGVYIIEEEKIITEGKWEGFLDHDNVNHQSISIYTGSKYTGEKVENFFISTPSETPWKTHLKIFSNSEKVYITYETTGDQVEAEDINELQEAITDTSNNLNDYKDSNNREIKQLKNRATTLENNKAEKTYVDTELNKKANKDNVFTKEEVLQKIQEIIGAAPEALDTLEKLATALDNDPNFATNIINLLSTKVDKEQGKGLSTEDYTTEEKQKLSGIETGANKYIHPATHSADIIVQNANKRFVSDTEKADWNGKETVEGSQAKADNTLKSAKEYIDTHDSNTIKHITSEERTNWNDSNNKRHIHENKSILDKITQTLIDSWNNAVEHTTDTVKHITSTERNKWNTVSNKADKIYVDETFATKEELSGAGNGDMLKSIYDKNNNGKVDVAESADSVPWTGITGKPSTFTPAIHEHNIQDLRYRTMDFYVDGNANTYYPVVISNISSLDDGQPSQKTLEIVRGYSWDAPDVWNTATHRGGLQVYLNTYALGWGGMNYFMDITMGQTYSKMVADIIIPLPDTNNILIWLRGGHAKYRLIAYDRNIEITPYIGDFINKPGTQYEQVYSPRTDRETPFDFIGLKKFNSIPEHFIGGGYRNIKAGNRLATIKDIPTKLSQLSNDKGYLSKRVTWNNLKGV</sequence>
<evidence type="ECO:0000256" key="1">
    <source>
        <dbReference type="SAM" id="Coils"/>
    </source>
</evidence>
<evidence type="ECO:0000313" key="2">
    <source>
        <dbReference type="EMBL" id="MBU5436371.1"/>
    </source>
</evidence>
<organism evidence="2 3">
    <name type="scientific">Tissierella simiarum</name>
    <dbReference type="NCBI Taxonomy" id="2841534"/>
    <lineage>
        <taxon>Bacteria</taxon>
        <taxon>Bacillati</taxon>
        <taxon>Bacillota</taxon>
        <taxon>Tissierellia</taxon>
        <taxon>Tissierellales</taxon>
        <taxon>Tissierellaceae</taxon>
        <taxon>Tissierella</taxon>
    </lineage>
</organism>
<proteinExistence type="predicted"/>
<keyword evidence="1" id="KW-0175">Coiled coil</keyword>
<reference evidence="2 3" key="1">
    <citation type="submission" date="2021-06" db="EMBL/GenBank/DDBJ databases">
        <authorList>
            <person name="Sun Q."/>
            <person name="Li D."/>
        </authorList>
    </citation>
    <scope>NUCLEOTIDE SEQUENCE [LARGE SCALE GENOMIC DNA]</scope>
    <source>
        <strain evidence="2 3">MSJ-40</strain>
    </source>
</reference>
<accession>A0ABS6E1B9</accession>
<protein>
    <submittedName>
        <fullName evidence="2">DUF4795 domain-containing protein</fullName>
    </submittedName>
</protein>
<keyword evidence="3" id="KW-1185">Reference proteome</keyword>
<dbReference type="Proteomes" id="UP000749471">
    <property type="component" value="Unassembled WGS sequence"/>
</dbReference>
<dbReference type="EMBL" id="JAHLPM010000001">
    <property type="protein sequence ID" value="MBU5436371.1"/>
    <property type="molecule type" value="Genomic_DNA"/>
</dbReference>
<feature type="coiled-coil region" evidence="1">
    <location>
        <begin position="96"/>
        <end position="134"/>
    </location>
</feature>
<name>A0ABS6E1B9_9FIRM</name>
<gene>
    <name evidence="2" type="ORF">KQI42_00010</name>
</gene>
<evidence type="ECO:0000313" key="3">
    <source>
        <dbReference type="Proteomes" id="UP000749471"/>
    </source>
</evidence>
<comment type="caution">
    <text evidence="2">The sequence shown here is derived from an EMBL/GenBank/DDBJ whole genome shotgun (WGS) entry which is preliminary data.</text>
</comment>
<dbReference type="RefSeq" id="WP_216515526.1">
    <property type="nucleotide sequence ID" value="NZ_JAHLPM010000001.1"/>
</dbReference>